<dbReference type="GO" id="GO:0043014">
    <property type="term" value="F:alpha-tubulin binding"/>
    <property type="evidence" value="ECO:0007669"/>
    <property type="project" value="InterPro"/>
</dbReference>
<proteinExistence type="predicted"/>
<dbReference type="Pfam" id="PF15806">
    <property type="entry name" value="TRAPP14_N"/>
    <property type="match status" value="1"/>
</dbReference>
<dbReference type="Pfam" id="PF23652">
    <property type="entry name" value="TRAPP14_C"/>
    <property type="match status" value="1"/>
</dbReference>
<dbReference type="GO" id="GO:0060271">
    <property type="term" value="P:cilium assembly"/>
    <property type="evidence" value="ECO:0007669"/>
    <property type="project" value="InterPro"/>
</dbReference>
<evidence type="ECO:0000259" key="4">
    <source>
        <dbReference type="Pfam" id="PF15806"/>
    </source>
</evidence>
<dbReference type="PANTHER" id="PTHR16096:SF8">
    <property type="entry name" value="TRAFFICKING PROTEIN PARTICLE COMPLEX SUBUNIT 14"/>
    <property type="match status" value="1"/>
</dbReference>
<dbReference type="PANTHER" id="PTHR16096">
    <property type="entry name" value="MICROTUBULE-ASSOCIATED PROTEIN 11"/>
    <property type="match status" value="1"/>
</dbReference>
<dbReference type="AlphaFoldDB" id="A0AAD9R5W6"/>
<feature type="domain" description="TRAPP14 C-terminal" evidence="5">
    <location>
        <begin position="766"/>
        <end position="861"/>
    </location>
</feature>
<dbReference type="GO" id="GO:0031640">
    <property type="term" value="P:killing of cells of another organism"/>
    <property type="evidence" value="ECO:0007669"/>
    <property type="project" value="UniProtKB-KW"/>
</dbReference>
<keyword evidence="1" id="KW-0929">Antimicrobial</keyword>
<keyword evidence="2" id="KW-0081">Bacteriolytic enzyme</keyword>
<sequence length="896" mass="102951">MEVYIKVLVLFLALPAFKMSTSQLCNFDLASSTLRWVKKQCVFVFNNQTETKFIGREFLLTDTTPTKEAFQFIEADFNKFLKSPLTNWNHSCECTKVPCLNEKQWNDLFAYRIEKARKDAAERWPFLARLCCSMQKVVVEIIYSLHEKDVHNLAKITSSNINIHNWVVNLSYQLQNTKWCVDFKEKCDSFIHQIAKGCETKKRRRRKDIGLKPRAACQSSSCYQDAKEAPSSLLALDLSETTIGKPSHLWAATSLSFRMTEFRPSTSYVTLPMDTGKQKSGKSRMHRKIRVREGDFELKRLSMRSEQILGVNYYGELVHSDENNPREADIFEEDIDDYYEDEFMEELHGDTARSLLNSNNDKDGNKLQQQRFGFDDEDSCSSVPVALDAQLVNCGMKFHWTVNTSNKVDLIVHHTYSTWIYTNDPIFDIENGSRNSCFAGERLFFFLIAQFRGKNREDRQFRAWQKRLLRLCTQASVSSIDLMTRKDDQHSGGFITCWPISCFPGENKQEDFTATWVKEELKRFSEFQGKPKVTSRGDIIYPLNVMLNSLPALTWRMRLSVTVWTPELDAFQDESMHKEEFKRFVNEQDPEELLRGSYNAWRCTVNATLPVVTPPTLRCRCFQVAGKHFLCIEVINILGKSVNLNGLDVYATCDATSENIQSMVYNQFDHRPPVKLRLSCLDVFPVLSCDDLSSENPILLKPWEHYAFLFRIIHHESQMALHKLLEVPLKGSLTWDVETLKERKQVINTTYSLPVFILRRSSVNVKASCQSYVNKGKRFQVKYTVTNTENDDAFVSLVWCPINDGSTSALDISSSGQCLVCLQPKVRIGCCPSGSSLTVNVEFLAIQEGLQEVGKYMNCKWHNEMNDGNFPGSPSQGQNAFTTVSYSCQVYVTSNR</sequence>
<comment type="caution">
    <text evidence="6">The sequence shown here is derived from an EMBL/GenBank/DDBJ whole genome shotgun (WGS) entry which is preliminary data.</text>
</comment>
<accession>A0AAD9R5W6</accession>
<evidence type="ECO:0000256" key="1">
    <source>
        <dbReference type="ARBA" id="ARBA00022529"/>
    </source>
</evidence>
<dbReference type="EMBL" id="JARQWQ010000002">
    <property type="protein sequence ID" value="KAK2573609.1"/>
    <property type="molecule type" value="Genomic_DNA"/>
</dbReference>
<evidence type="ECO:0000313" key="7">
    <source>
        <dbReference type="Proteomes" id="UP001249851"/>
    </source>
</evidence>
<feature type="signal peptide" evidence="3">
    <location>
        <begin position="1"/>
        <end position="22"/>
    </location>
</feature>
<protein>
    <submittedName>
        <fullName evidence="6">Trafficking protein particle complex subunit 14</fullName>
    </submittedName>
</protein>
<dbReference type="InterPro" id="IPR055452">
    <property type="entry name" value="TRAPP14_C"/>
</dbReference>
<keyword evidence="3" id="KW-0732">Signal</keyword>
<dbReference type="GO" id="GO:0042742">
    <property type="term" value="P:defense response to bacterium"/>
    <property type="evidence" value="ECO:0007669"/>
    <property type="project" value="UniProtKB-KW"/>
</dbReference>
<dbReference type="InterPro" id="IPR031626">
    <property type="entry name" value="TRAPPC14"/>
</dbReference>
<dbReference type="GO" id="GO:0003796">
    <property type="term" value="F:lysozyme activity"/>
    <property type="evidence" value="ECO:0007669"/>
    <property type="project" value="InterPro"/>
</dbReference>
<evidence type="ECO:0000313" key="6">
    <source>
        <dbReference type="EMBL" id="KAK2573609.1"/>
    </source>
</evidence>
<reference evidence="6" key="2">
    <citation type="journal article" date="2023" name="Science">
        <title>Genomic signatures of disease resistance in endangered staghorn corals.</title>
        <authorList>
            <person name="Vollmer S.V."/>
            <person name="Selwyn J.D."/>
            <person name="Despard B.A."/>
            <person name="Roesel C.L."/>
        </authorList>
    </citation>
    <scope>NUCLEOTIDE SEQUENCE</scope>
    <source>
        <strain evidence="6">K2</strain>
    </source>
</reference>
<keyword evidence="7" id="KW-1185">Reference proteome</keyword>
<dbReference type="GO" id="GO:1990071">
    <property type="term" value="C:TRAPPII protein complex"/>
    <property type="evidence" value="ECO:0007669"/>
    <property type="project" value="TreeGrafter"/>
</dbReference>
<evidence type="ECO:0000256" key="3">
    <source>
        <dbReference type="SAM" id="SignalP"/>
    </source>
</evidence>
<evidence type="ECO:0000256" key="2">
    <source>
        <dbReference type="ARBA" id="ARBA00022638"/>
    </source>
</evidence>
<dbReference type="Gene3D" id="1.10.530.40">
    <property type="match status" value="1"/>
</dbReference>
<reference evidence="6" key="1">
    <citation type="journal article" date="2023" name="G3 (Bethesda)">
        <title>Whole genome assembly and annotation of the endangered Caribbean coral Acropora cervicornis.</title>
        <authorList>
            <person name="Selwyn J.D."/>
            <person name="Vollmer S.V."/>
        </authorList>
    </citation>
    <scope>NUCLEOTIDE SEQUENCE</scope>
    <source>
        <strain evidence="6">K2</strain>
    </source>
</reference>
<dbReference type="InterPro" id="IPR055453">
    <property type="entry name" value="TRAPP14_N"/>
</dbReference>
<feature type="chain" id="PRO_5042082354" evidence="3">
    <location>
        <begin position="23"/>
        <end position="896"/>
    </location>
</feature>
<gene>
    <name evidence="6" type="ORF">P5673_001280</name>
</gene>
<name>A0AAD9R5W6_ACRCE</name>
<evidence type="ECO:0000259" key="5">
    <source>
        <dbReference type="Pfam" id="PF23652"/>
    </source>
</evidence>
<dbReference type="Proteomes" id="UP001249851">
    <property type="component" value="Unassembled WGS sequence"/>
</dbReference>
<organism evidence="6 7">
    <name type="scientific">Acropora cervicornis</name>
    <name type="common">Staghorn coral</name>
    <dbReference type="NCBI Taxonomy" id="6130"/>
    <lineage>
        <taxon>Eukaryota</taxon>
        <taxon>Metazoa</taxon>
        <taxon>Cnidaria</taxon>
        <taxon>Anthozoa</taxon>
        <taxon>Hexacorallia</taxon>
        <taxon>Scleractinia</taxon>
        <taxon>Astrocoeniina</taxon>
        <taxon>Acroporidae</taxon>
        <taxon>Acropora</taxon>
    </lineage>
</organism>
<dbReference type="InterPro" id="IPR023347">
    <property type="entry name" value="Lysozyme_dom_sf"/>
</dbReference>
<feature type="domain" description="TRAPP14 N-terminal" evidence="4">
    <location>
        <begin position="534"/>
        <end position="637"/>
    </location>
</feature>